<comment type="similarity">
    <text evidence="1 4">Belongs to the aldehyde dehydrogenase family.</text>
</comment>
<dbReference type="GO" id="GO:0016620">
    <property type="term" value="F:oxidoreductase activity, acting on the aldehyde or oxo group of donors, NAD or NADP as acceptor"/>
    <property type="evidence" value="ECO:0007669"/>
    <property type="project" value="InterPro"/>
</dbReference>
<dbReference type="SUPFAM" id="SSF53720">
    <property type="entry name" value="ALDH-like"/>
    <property type="match status" value="1"/>
</dbReference>
<evidence type="ECO:0000259" key="5">
    <source>
        <dbReference type="Pfam" id="PF00171"/>
    </source>
</evidence>
<proteinExistence type="inferred from homology"/>
<accession>A0A1H4Y322</accession>
<reference evidence="7" key="1">
    <citation type="submission" date="2016-10" db="EMBL/GenBank/DDBJ databases">
        <authorList>
            <person name="Varghese N."/>
            <person name="Submissions S."/>
        </authorList>
    </citation>
    <scope>NUCLEOTIDE SEQUENCE [LARGE SCALE GENOMIC DNA]</scope>
    <source>
        <strain evidence="7">DSM 44544</strain>
    </source>
</reference>
<dbReference type="Gene3D" id="3.40.309.10">
    <property type="entry name" value="Aldehyde Dehydrogenase, Chain A, domain 2"/>
    <property type="match status" value="1"/>
</dbReference>
<name>A0A1H4Y322_9PSEU</name>
<gene>
    <name evidence="6" type="ORF">SAMN04489727_6510</name>
</gene>
<keyword evidence="2 4" id="KW-0560">Oxidoreductase</keyword>
<evidence type="ECO:0000256" key="3">
    <source>
        <dbReference type="PROSITE-ProRule" id="PRU10007"/>
    </source>
</evidence>
<dbReference type="Gene3D" id="3.40.605.10">
    <property type="entry name" value="Aldehyde Dehydrogenase, Chain A, domain 1"/>
    <property type="match status" value="1"/>
</dbReference>
<feature type="active site" evidence="3">
    <location>
        <position position="264"/>
    </location>
</feature>
<dbReference type="AlphaFoldDB" id="A0A1H4Y322"/>
<evidence type="ECO:0000256" key="4">
    <source>
        <dbReference type="RuleBase" id="RU003345"/>
    </source>
</evidence>
<dbReference type="Proteomes" id="UP000199622">
    <property type="component" value="Unassembled WGS sequence"/>
</dbReference>
<feature type="domain" description="Aldehyde dehydrogenase" evidence="5">
    <location>
        <begin position="30"/>
        <end position="491"/>
    </location>
</feature>
<dbReference type="InterPro" id="IPR015590">
    <property type="entry name" value="Aldehyde_DH_dom"/>
</dbReference>
<evidence type="ECO:0000313" key="6">
    <source>
        <dbReference type="EMBL" id="SED12207.1"/>
    </source>
</evidence>
<dbReference type="PROSITE" id="PS00687">
    <property type="entry name" value="ALDEHYDE_DEHYDR_GLU"/>
    <property type="match status" value="1"/>
</dbReference>
<dbReference type="OrthoDB" id="6882680at2"/>
<dbReference type="InterPro" id="IPR016163">
    <property type="entry name" value="Ald_DH_C"/>
</dbReference>
<evidence type="ECO:0000256" key="2">
    <source>
        <dbReference type="ARBA" id="ARBA00023002"/>
    </source>
</evidence>
<dbReference type="FunFam" id="3.40.605.10:FF:000007">
    <property type="entry name" value="NAD/NADP-dependent betaine aldehyde dehydrogenase"/>
    <property type="match status" value="1"/>
</dbReference>
<dbReference type="PANTHER" id="PTHR11699">
    <property type="entry name" value="ALDEHYDE DEHYDROGENASE-RELATED"/>
    <property type="match status" value="1"/>
</dbReference>
<organism evidence="6 7">
    <name type="scientific">Amycolatopsis tolypomycina</name>
    <dbReference type="NCBI Taxonomy" id="208445"/>
    <lineage>
        <taxon>Bacteria</taxon>
        <taxon>Bacillati</taxon>
        <taxon>Actinomycetota</taxon>
        <taxon>Actinomycetes</taxon>
        <taxon>Pseudonocardiales</taxon>
        <taxon>Pseudonocardiaceae</taxon>
        <taxon>Amycolatopsis</taxon>
    </lineage>
</organism>
<sequence>MTTESEVLTRTERAQRYFRAEYGHFIGGQWTEGNSGRTIPVTNPADGTLLSTIQAGDAADVNRAVAAAKAAFPSWSRSHPMQRQAVLAEMARRLTARIDDFAMMETLDNGKPIRDSAGFDLPGTAAVYDFYSTTPLHLRGETMDFPDAVSLVHREPLGVCAAIVPWNIPMYCTALKLAPALAAGNTVVLKPAESTCLAVLEFFAECADILPPGVVNIVTGYGPETGEPLVTHPDVRKVSFTGSKPTARKIMGYAAVNIAPQTMELGGKSANIICADADLDAAVEGVVMSTVFNKGEVCIAGTRTFVQQLVMEEFLEKLKTVLHGVSQGDPTLPETQLGPQASQVQFDKVKSYLELGPQEGAKVLTGGAPARIPGLEKGLFIEPTIFTEVENDMRIAQEEIFGPVTCVQAWTDEEEVLRLANETPYGLGGGVWTRDLGRAHRFAREMQTGSVWINRYYNFVPGQPLGGYKESGFGRENSFETLLHYTQVKAVVINLAEGPLGIYGSAPAAI</sequence>
<dbReference type="InterPro" id="IPR016161">
    <property type="entry name" value="Ald_DH/histidinol_DH"/>
</dbReference>
<dbReference type="InterPro" id="IPR016162">
    <property type="entry name" value="Ald_DH_N"/>
</dbReference>
<dbReference type="EMBL" id="FNSO01000004">
    <property type="protein sequence ID" value="SED12207.1"/>
    <property type="molecule type" value="Genomic_DNA"/>
</dbReference>
<dbReference type="PROSITE" id="PS00070">
    <property type="entry name" value="ALDEHYDE_DEHYDR_CYS"/>
    <property type="match status" value="1"/>
</dbReference>
<dbReference type="Pfam" id="PF00171">
    <property type="entry name" value="Aldedh"/>
    <property type="match status" value="1"/>
</dbReference>
<protein>
    <submittedName>
        <fullName evidence="6">Acyl-CoA reductase</fullName>
    </submittedName>
</protein>
<evidence type="ECO:0000256" key="1">
    <source>
        <dbReference type="ARBA" id="ARBA00009986"/>
    </source>
</evidence>
<dbReference type="InterPro" id="IPR029510">
    <property type="entry name" value="Ald_DH_CS_GLU"/>
</dbReference>
<keyword evidence="7" id="KW-1185">Reference proteome</keyword>
<dbReference type="FunFam" id="3.40.309.10:FF:000012">
    <property type="entry name" value="Betaine aldehyde dehydrogenase"/>
    <property type="match status" value="1"/>
</dbReference>
<dbReference type="STRING" id="208445.SAMN04489727_6510"/>
<dbReference type="InterPro" id="IPR016160">
    <property type="entry name" value="Ald_DH_CS_CYS"/>
</dbReference>
<evidence type="ECO:0000313" key="7">
    <source>
        <dbReference type="Proteomes" id="UP000199622"/>
    </source>
</evidence>